<name>A0A2M9F0Q1_9BACL</name>
<evidence type="ECO:0000313" key="12">
    <source>
        <dbReference type="EMBL" id="PJK17042.1"/>
    </source>
</evidence>
<keyword evidence="5" id="KW-1003">Cell membrane</keyword>
<dbReference type="GO" id="GO:0005886">
    <property type="term" value="C:plasma membrane"/>
    <property type="evidence" value="ECO:0007669"/>
    <property type="project" value="UniProtKB-SubCell"/>
</dbReference>
<evidence type="ECO:0000256" key="10">
    <source>
        <dbReference type="ARBA" id="ARBA00023225"/>
    </source>
</evidence>
<dbReference type="Pfam" id="PF02050">
    <property type="entry name" value="FliJ"/>
    <property type="match status" value="1"/>
</dbReference>
<keyword evidence="13" id="KW-1185">Reference proteome</keyword>
<keyword evidence="10" id="KW-1006">Bacterial flagellum protein export</keyword>
<evidence type="ECO:0000256" key="1">
    <source>
        <dbReference type="ARBA" id="ARBA00004413"/>
    </source>
</evidence>
<evidence type="ECO:0000256" key="8">
    <source>
        <dbReference type="ARBA" id="ARBA00022927"/>
    </source>
</evidence>
<dbReference type="OrthoDB" id="1953321at2"/>
<dbReference type="GO" id="GO:0015031">
    <property type="term" value="P:protein transport"/>
    <property type="evidence" value="ECO:0007669"/>
    <property type="project" value="UniProtKB-KW"/>
</dbReference>
<evidence type="ECO:0000256" key="5">
    <source>
        <dbReference type="ARBA" id="ARBA00022475"/>
    </source>
</evidence>
<reference evidence="12 13" key="1">
    <citation type="submission" date="2017-10" db="EMBL/GenBank/DDBJ databases">
        <title>Draft genome of Chryseomicrobium casticus sp. nov.</title>
        <authorList>
            <person name="Chakraborty R."/>
            <person name="Saha T."/>
        </authorList>
    </citation>
    <scope>NUCLEOTIDE SEQUENCE [LARGE SCALE GENOMIC DNA]</scope>
    <source>
        <strain evidence="12 13">ET03</strain>
    </source>
</reference>
<evidence type="ECO:0000256" key="7">
    <source>
        <dbReference type="ARBA" id="ARBA00022795"/>
    </source>
</evidence>
<comment type="caution">
    <text evidence="12">The sequence shown here is derived from an EMBL/GenBank/DDBJ whole genome shotgun (WGS) entry which is preliminary data.</text>
</comment>
<dbReference type="InterPro" id="IPR012823">
    <property type="entry name" value="Flagell_FliJ"/>
</dbReference>
<feature type="coiled-coil region" evidence="11">
    <location>
        <begin position="18"/>
        <end position="52"/>
    </location>
</feature>
<organism evidence="12 13">
    <name type="scientific">Chryseomicrobium excrementi</name>
    <dbReference type="NCBI Taxonomy" id="2041346"/>
    <lineage>
        <taxon>Bacteria</taxon>
        <taxon>Bacillati</taxon>
        <taxon>Bacillota</taxon>
        <taxon>Bacilli</taxon>
        <taxon>Bacillales</taxon>
        <taxon>Caryophanaceae</taxon>
        <taxon>Chryseomicrobium</taxon>
    </lineage>
</organism>
<comment type="similarity">
    <text evidence="2">Belongs to the FliJ family.</text>
</comment>
<accession>A0A2M9F0Q1</accession>
<dbReference type="GO" id="GO:0071973">
    <property type="term" value="P:bacterial-type flagellum-dependent cell motility"/>
    <property type="evidence" value="ECO:0007669"/>
    <property type="project" value="InterPro"/>
</dbReference>
<proteinExistence type="inferred from homology"/>
<dbReference type="AlphaFoldDB" id="A0A2M9F0Q1"/>
<gene>
    <name evidence="12" type="ORF">CQS04_07760</name>
</gene>
<keyword evidence="6" id="KW-0145">Chemotaxis</keyword>
<keyword evidence="7" id="KW-1005">Bacterial flagellum biogenesis</keyword>
<dbReference type="GO" id="GO:0044781">
    <property type="term" value="P:bacterial-type flagellum organization"/>
    <property type="evidence" value="ECO:0007669"/>
    <property type="project" value="UniProtKB-KW"/>
</dbReference>
<evidence type="ECO:0000313" key="13">
    <source>
        <dbReference type="Proteomes" id="UP000228680"/>
    </source>
</evidence>
<sequence length="146" mass="17532">MSFHYKYQRILDVREVQKKAVEGELSTVRKRAEEVEEQTLQLDFTIQQLELEKQQQVQQGIRIHQLQQYHHHELYMNQQLQLSKFHQNQLTQQVTAAEEKVVQASSETKKWDRLKEKAQQLFHSERTQAEQKFADEMTLLRLGAER</sequence>
<protein>
    <recommendedName>
        <fullName evidence="3">Flagellar FliJ protein</fullName>
    </recommendedName>
</protein>
<dbReference type="Proteomes" id="UP000228680">
    <property type="component" value="Unassembled WGS sequence"/>
</dbReference>
<evidence type="ECO:0000256" key="6">
    <source>
        <dbReference type="ARBA" id="ARBA00022500"/>
    </source>
</evidence>
<dbReference type="InterPro" id="IPR053716">
    <property type="entry name" value="Flag_assembly_chemotaxis_eff"/>
</dbReference>
<dbReference type="Gene3D" id="1.10.287.1700">
    <property type="match status" value="1"/>
</dbReference>
<dbReference type="RefSeq" id="WP_100353588.1">
    <property type="nucleotide sequence ID" value="NZ_PCGR01000002.1"/>
</dbReference>
<evidence type="ECO:0000256" key="9">
    <source>
        <dbReference type="ARBA" id="ARBA00023136"/>
    </source>
</evidence>
<keyword evidence="4" id="KW-0813">Transport</keyword>
<dbReference type="GO" id="GO:0009288">
    <property type="term" value="C:bacterial-type flagellum"/>
    <property type="evidence" value="ECO:0007669"/>
    <property type="project" value="InterPro"/>
</dbReference>
<evidence type="ECO:0000256" key="4">
    <source>
        <dbReference type="ARBA" id="ARBA00022448"/>
    </source>
</evidence>
<evidence type="ECO:0000256" key="3">
    <source>
        <dbReference type="ARBA" id="ARBA00020392"/>
    </source>
</evidence>
<keyword evidence="9" id="KW-0472">Membrane</keyword>
<dbReference type="GO" id="GO:0006935">
    <property type="term" value="P:chemotaxis"/>
    <property type="evidence" value="ECO:0007669"/>
    <property type="project" value="UniProtKB-KW"/>
</dbReference>
<evidence type="ECO:0000256" key="2">
    <source>
        <dbReference type="ARBA" id="ARBA00010004"/>
    </source>
</evidence>
<keyword evidence="11" id="KW-0175">Coiled coil</keyword>
<comment type="subcellular location">
    <subcellularLocation>
        <location evidence="1">Cell membrane</location>
        <topology evidence="1">Peripheral membrane protein</topology>
        <orientation evidence="1">Cytoplasmic side</orientation>
    </subcellularLocation>
</comment>
<dbReference type="EMBL" id="PCGR01000002">
    <property type="protein sequence ID" value="PJK17042.1"/>
    <property type="molecule type" value="Genomic_DNA"/>
</dbReference>
<evidence type="ECO:0000256" key="11">
    <source>
        <dbReference type="SAM" id="Coils"/>
    </source>
</evidence>
<keyword evidence="8" id="KW-0653">Protein transport</keyword>